<evidence type="ECO:0000313" key="2">
    <source>
        <dbReference type="EMBL" id="CAD8112292.1"/>
    </source>
</evidence>
<evidence type="ECO:0000256" key="1">
    <source>
        <dbReference type="SAM" id="Coils"/>
    </source>
</evidence>
<dbReference type="EMBL" id="CAJJDM010000156">
    <property type="protein sequence ID" value="CAD8112292.1"/>
    <property type="molecule type" value="Genomic_DNA"/>
</dbReference>
<comment type="caution">
    <text evidence="2">The sequence shown here is derived from an EMBL/GenBank/DDBJ whole genome shotgun (WGS) entry which is preliminary data.</text>
</comment>
<sequence length="811" mass="96363">MNILKQNQTQETQQETICKIHNLEFIAVDLDLSDKSQIQFFCGKCLVEKINNNKMTTIQQSKERIIQIKIQQKEIKTKETQARLNYYKNILDQMMDFKQSIIDSLDKMQKQIQKYICSIQKEKQELQDYDQQSNYFDDLKQLSELYSQEQQKSSKLDEDTTFINEMQRQFELLFNCSEYFSTIDTFKNTKEIINDVMENNIIELIPLQTIKYDSKTPSLSRICNIHKKEIIMINMESQNKKIEDRFVCVDCISENSQVKYSTIENVNKQWKEYNEESDKIIKEYKKESKVKKQDLMNQLAQMRKNYNKKLNEISDKVISEQFLSIDKQKQPNQIKKISIQTLDDEQLLKDLKQLIEKEKEKVQLNQTVTNYKNKDSIFSKEIEFHLESLKQYDLQDIQQSLDILKGISVEKNLILQLSEIIQQMQKSGQKDENHKNQNNFINEFLEFIDQAKKISIILQNIEVKSNDDKINKSEQQPKSKQQSLLNILKEYQNIFDNNNQQLQKYCNIQQMENDLIKLTETIRNLEIDKTNEINLLQKSFDQQLIQLNDKLELKQKEYKNVKEQYDQATQENINLKNQYEQDKRLLITKSEDEQKKLKQDFNQKLNQKDSQIQEALRKFDQINKDNLEQEKIKKMELEKIQQYNKSLTFSNTNKHNYCSVSEGGKLVAEVGNDHWCFCVCEQAIPKTGKIQYAFQIICEQQLFVGIGFRDIMKQKNFYDCYNVGTYLIQENGYTYSHHNKDIHGKELSFKFKNNDIIIIEVSIEDKYIKWTRQNNPQLSFVQLGIDTSQELYPCVGLYKQAKIKILDCSLV</sequence>
<reference evidence="2" key="1">
    <citation type="submission" date="2021-01" db="EMBL/GenBank/DDBJ databases">
        <authorList>
            <consortium name="Genoscope - CEA"/>
            <person name="William W."/>
        </authorList>
    </citation>
    <scope>NUCLEOTIDE SEQUENCE</scope>
</reference>
<evidence type="ECO:0000313" key="3">
    <source>
        <dbReference type="Proteomes" id="UP000688137"/>
    </source>
</evidence>
<organism evidence="2 3">
    <name type="scientific">Paramecium primaurelia</name>
    <dbReference type="NCBI Taxonomy" id="5886"/>
    <lineage>
        <taxon>Eukaryota</taxon>
        <taxon>Sar</taxon>
        <taxon>Alveolata</taxon>
        <taxon>Ciliophora</taxon>
        <taxon>Intramacronucleata</taxon>
        <taxon>Oligohymenophorea</taxon>
        <taxon>Peniculida</taxon>
        <taxon>Parameciidae</taxon>
        <taxon>Paramecium</taxon>
    </lineage>
</organism>
<keyword evidence="3" id="KW-1185">Reference proteome</keyword>
<feature type="coiled-coil region" evidence="1">
    <location>
        <begin position="263"/>
        <end position="316"/>
    </location>
</feature>
<evidence type="ECO:0008006" key="4">
    <source>
        <dbReference type="Google" id="ProtNLM"/>
    </source>
</evidence>
<name>A0A8S1Q9J0_PARPR</name>
<feature type="coiled-coil region" evidence="1">
    <location>
        <begin position="105"/>
        <end position="159"/>
    </location>
</feature>
<dbReference type="AlphaFoldDB" id="A0A8S1Q9J0"/>
<dbReference type="OMA" id="GFRDIMK"/>
<proteinExistence type="predicted"/>
<accession>A0A8S1Q9J0</accession>
<gene>
    <name evidence="2" type="ORF">PPRIM_AZ9-3.1.T1510001</name>
</gene>
<keyword evidence="1" id="KW-0175">Coiled coil</keyword>
<protein>
    <recommendedName>
        <fullName evidence="4">B30.2/SPRY domain-containing protein</fullName>
    </recommendedName>
</protein>
<feature type="coiled-coil region" evidence="1">
    <location>
        <begin position="508"/>
        <end position="625"/>
    </location>
</feature>
<dbReference type="Proteomes" id="UP000688137">
    <property type="component" value="Unassembled WGS sequence"/>
</dbReference>